<dbReference type="InterPro" id="IPR036259">
    <property type="entry name" value="MFS_trans_sf"/>
</dbReference>
<evidence type="ECO:0000313" key="9">
    <source>
        <dbReference type="EMBL" id="RPB09501.1"/>
    </source>
</evidence>
<feature type="transmembrane region" description="Helical" evidence="7">
    <location>
        <begin position="233"/>
        <end position="255"/>
    </location>
</feature>
<evidence type="ECO:0000256" key="5">
    <source>
        <dbReference type="ARBA" id="ARBA00023136"/>
    </source>
</evidence>
<feature type="transmembrane region" description="Helical" evidence="7">
    <location>
        <begin position="143"/>
        <end position="164"/>
    </location>
</feature>
<evidence type="ECO:0000256" key="4">
    <source>
        <dbReference type="ARBA" id="ARBA00022989"/>
    </source>
</evidence>
<accession>A0A3N4KMD5</accession>
<protein>
    <submittedName>
        <fullName evidence="9">MFS general substrate transporter</fullName>
    </submittedName>
</protein>
<dbReference type="Proteomes" id="UP000277580">
    <property type="component" value="Unassembled WGS sequence"/>
</dbReference>
<dbReference type="GO" id="GO:0022857">
    <property type="term" value="F:transmembrane transporter activity"/>
    <property type="evidence" value="ECO:0007669"/>
    <property type="project" value="InterPro"/>
</dbReference>
<dbReference type="Gene3D" id="1.20.1250.20">
    <property type="entry name" value="MFS general substrate transporter like domains"/>
    <property type="match status" value="1"/>
</dbReference>
<dbReference type="GO" id="GO:0016020">
    <property type="term" value="C:membrane"/>
    <property type="evidence" value="ECO:0007669"/>
    <property type="project" value="UniProtKB-SubCell"/>
</dbReference>
<reference evidence="9 10" key="1">
    <citation type="journal article" date="2018" name="Nat. Ecol. Evol.">
        <title>Pezizomycetes genomes reveal the molecular basis of ectomycorrhizal truffle lifestyle.</title>
        <authorList>
            <person name="Murat C."/>
            <person name="Payen T."/>
            <person name="Noel B."/>
            <person name="Kuo A."/>
            <person name="Morin E."/>
            <person name="Chen J."/>
            <person name="Kohler A."/>
            <person name="Krizsan K."/>
            <person name="Balestrini R."/>
            <person name="Da Silva C."/>
            <person name="Montanini B."/>
            <person name="Hainaut M."/>
            <person name="Levati E."/>
            <person name="Barry K.W."/>
            <person name="Belfiori B."/>
            <person name="Cichocki N."/>
            <person name="Clum A."/>
            <person name="Dockter R.B."/>
            <person name="Fauchery L."/>
            <person name="Guy J."/>
            <person name="Iotti M."/>
            <person name="Le Tacon F."/>
            <person name="Lindquist E.A."/>
            <person name="Lipzen A."/>
            <person name="Malagnac F."/>
            <person name="Mello A."/>
            <person name="Molinier V."/>
            <person name="Miyauchi S."/>
            <person name="Poulain J."/>
            <person name="Riccioni C."/>
            <person name="Rubini A."/>
            <person name="Sitrit Y."/>
            <person name="Splivallo R."/>
            <person name="Traeger S."/>
            <person name="Wang M."/>
            <person name="Zifcakova L."/>
            <person name="Wipf D."/>
            <person name="Zambonelli A."/>
            <person name="Paolocci F."/>
            <person name="Nowrousian M."/>
            <person name="Ottonello S."/>
            <person name="Baldrian P."/>
            <person name="Spatafora J.W."/>
            <person name="Henrissat B."/>
            <person name="Nagy L.G."/>
            <person name="Aury J.M."/>
            <person name="Wincker P."/>
            <person name="Grigoriev I.V."/>
            <person name="Bonfante P."/>
            <person name="Martin F.M."/>
        </authorList>
    </citation>
    <scope>NUCLEOTIDE SEQUENCE [LARGE SCALE GENOMIC DNA]</scope>
    <source>
        <strain evidence="9 10">CCBAS932</strain>
    </source>
</reference>
<dbReference type="AlphaFoldDB" id="A0A3N4KMD5"/>
<organism evidence="9 10">
    <name type="scientific">Morchella conica CCBAS932</name>
    <dbReference type="NCBI Taxonomy" id="1392247"/>
    <lineage>
        <taxon>Eukaryota</taxon>
        <taxon>Fungi</taxon>
        <taxon>Dikarya</taxon>
        <taxon>Ascomycota</taxon>
        <taxon>Pezizomycotina</taxon>
        <taxon>Pezizomycetes</taxon>
        <taxon>Pezizales</taxon>
        <taxon>Morchellaceae</taxon>
        <taxon>Morchella</taxon>
    </lineage>
</organism>
<feature type="region of interest" description="Disordered" evidence="6">
    <location>
        <begin position="290"/>
        <end position="312"/>
    </location>
</feature>
<evidence type="ECO:0000313" key="10">
    <source>
        <dbReference type="Proteomes" id="UP000277580"/>
    </source>
</evidence>
<feature type="transmembrane region" description="Helical" evidence="7">
    <location>
        <begin position="326"/>
        <end position="348"/>
    </location>
</feature>
<evidence type="ECO:0000256" key="7">
    <source>
        <dbReference type="SAM" id="Phobius"/>
    </source>
</evidence>
<dbReference type="PROSITE" id="PS50850">
    <property type="entry name" value="MFS"/>
    <property type="match status" value="1"/>
</dbReference>
<dbReference type="PANTHER" id="PTHR23504">
    <property type="entry name" value="MAJOR FACILITATOR SUPERFAMILY DOMAIN-CONTAINING PROTEIN 10"/>
    <property type="match status" value="1"/>
</dbReference>
<keyword evidence="10" id="KW-1185">Reference proteome</keyword>
<dbReference type="PANTHER" id="PTHR23504:SF6">
    <property type="entry name" value="MULTIDRUG TRANSPORTER, PUTATIVE (AFU_ORTHOLOGUE AFUA_4G08740)-RELATED"/>
    <property type="match status" value="1"/>
</dbReference>
<dbReference type="Pfam" id="PF07690">
    <property type="entry name" value="MFS_1"/>
    <property type="match status" value="1"/>
</dbReference>
<feature type="transmembrane region" description="Helical" evidence="7">
    <location>
        <begin position="48"/>
        <end position="69"/>
    </location>
</feature>
<evidence type="ECO:0000256" key="1">
    <source>
        <dbReference type="ARBA" id="ARBA00004141"/>
    </source>
</evidence>
<dbReference type="InParanoid" id="A0A3N4KMD5"/>
<feature type="transmembrane region" description="Helical" evidence="7">
    <location>
        <begin position="176"/>
        <end position="200"/>
    </location>
</feature>
<evidence type="ECO:0000259" key="8">
    <source>
        <dbReference type="PROSITE" id="PS50850"/>
    </source>
</evidence>
<feature type="non-terminal residue" evidence="9">
    <location>
        <position position="506"/>
    </location>
</feature>
<dbReference type="OrthoDB" id="10262656at2759"/>
<feature type="domain" description="Major facilitator superfamily (MFS) profile" evidence="8">
    <location>
        <begin position="47"/>
        <end position="506"/>
    </location>
</feature>
<evidence type="ECO:0000256" key="3">
    <source>
        <dbReference type="ARBA" id="ARBA00022692"/>
    </source>
</evidence>
<dbReference type="InterPro" id="IPR011701">
    <property type="entry name" value="MFS"/>
</dbReference>
<evidence type="ECO:0000256" key="6">
    <source>
        <dbReference type="SAM" id="MobiDB-lite"/>
    </source>
</evidence>
<feature type="transmembrane region" description="Helical" evidence="7">
    <location>
        <begin position="406"/>
        <end position="425"/>
    </location>
</feature>
<dbReference type="InterPro" id="IPR020846">
    <property type="entry name" value="MFS_dom"/>
</dbReference>
<feature type="transmembrane region" description="Helical" evidence="7">
    <location>
        <begin position="119"/>
        <end position="137"/>
    </location>
</feature>
<feature type="transmembrane region" description="Helical" evidence="7">
    <location>
        <begin position="89"/>
        <end position="107"/>
    </location>
</feature>
<keyword evidence="2" id="KW-0813">Transport</keyword>
<keyword evidence="3 7" id="KW-0812">Transmembrane</keyword>
<name>A0A3N4KMD5_9PEZI</name>
<gene>
    <name evidence="9" type="ORF">P167DRAFT_560183</name>
</gene>
<comment type="subcellular location">
    <subcellularLocation>
        <location evidence="1">Membrane</location>
        <topology evidence="1">Multi-pass membrane protein</topology>
    </subcellularLocation>
</comment>
<dbReference type="SUPFAM" id="SSF103473">
    <property type="entry name" value="MFS general substrate transporter"/>
    <property type="match status" value="1"/>
</dbReference>
<proteinExistence type="predicted"/>
<feature type="transmembrane region" description="Helical" evidence="7">
    <location>
        <begin position="368"/>
        <end position="394"/>
    </location>
</feature>
<keyword evidence="4 7" id="KW-1133">Transmembrane helix</keyword>
<evidence type="ECO:0000256" key="2">
    <source>
        <dbReference type="ARBA" id="ARBA00022448"/>
    </source>
</evidence>
<sequence length="506" mass="53987">MSYQHTVPLLAVEANEDDEIAHDNNDTGVHDNNNIPASWLTLPNKVQLTLLALCRFVTAMSQTSVLSYLYYFLGSLDTSQSPGDLARRAGYLASAFASCMFLTGWFWGRMADSIGRKKVVLTGLTATAVACLVFGFSESYSGLIVARCLAGLMDGNIAVLRTMITETVADKKYHSRAFIIPPLGFNLGAVIGPLLGGMLANPTSETSPASKLFGPGTFWGGKDGVAWMLRWKYALPNVVSAVLIAIVVAMCFFFLEETLETQKRETDAGPSIRKWLKSFFPSKYQAVPSSDTGLETTSLLHSHSPSPSPPPKAPTLHKIWTRNVKLTVLSSALLPLHMATFLHLWAVFLSAPRSTTAPHLPIKFTGGLGLSPATIGLVLSLFGMFGIAVQVIAYPPIAQHLGILTVYRWSLAIFPLAYLLIPYLTLLPPGALMWTGVAAVMVLMVPARTFSLPSSVILITRAAPSSVVLGRVHGVAASLASLSKAAGPAVAGSLFAVGMKAGVVGV</sequence>
<feature type="transmembrane region" description="Helical" evidence="7">
    <location>
        <begin position="431"/>
        <end position="451"/>
    </location>
</feature>
<dbReference type="EMBL" id="ML119152">
    <property type="protein sequence ID" value="RPB09501.1"/>
    <property type="molecule type" value="Genomic_DNA"/>
</dbReference>
<keyword evidence="5 7" id="KW-0472">Membrane</keyword>